<dbReference type="GO" id="GO:0016772">
    <property type="term" value="F:transferase activity, transferring phosphorus-containing groups"/>
    <property type="evidence" value="ECO:0007669"/>
    <property type="project" value="InterPro"/>
</dbReference>
<protein>
    <submittedName>
        <fullName evidence="6">Stealth-like protein</fullName>
    </submittedName>
</protein>
<dbReference type="PANTHER" id="PTHR24045:SF0">
    <property type="entry name" value="N-ACETYLGLUCOSAMINE-1-PHOSPHOTRANSFERASE SUBUNITS ALPHA_BETA"/>
    <property type="match status" value="1"/>
</dbReference>
<dbReference type="AlphaFoldDB" id="A0A2V3PLV2"/>
<evidence type="ECO:0000256" key="1">
    <source>
        <dbReference type="ARBA" id="ARBA00007583"/>
    </source>
</evidence>
<keyword evidence="7" id="KW-1185">Reference proteome</keyword>
<feature type="domain" description="Stealth protein CR2 conserved region 2" evidence="4">
    <location>
        <begin position="41"/>
        <end position="142"/>
    </location>
</feature>
<organism evidence="6 7">
    <name type="scientific">Dysgonomonas alginatilytica</name>
    <dbReference type="NCBI Taxonomy" id="1605892"/>
    <lineage>
        <taxon>Bacteria</taxon>
        <taxon>Pseudomonadati</taxon>
        <taxon>Bacteroidota</taxon>
        <taxon>Bacteroidia</taxon>
        <taxon>Bacteroidales</taxon>
        <taxon>Dysgonomonadaceae</taxon>
        <taxon>Dysgonomonas</taxon>
    </lineage>
</organism>
<dbReference type="Proteomes" id="UP000247973">
    <property type="component" value="Unassembled WGS sequence"/>
</dbReference>
<dbReference type="InterPro" id="IPR047141">
    <property type="entry name" value="Stealth"/>
</dbReference>
<evidence type="ECO:0000256" key="2">
    <source>
        <dbReference type="ARBA" id="ARBA00022679"/>
    </source>
</evidence>
<dbReference type="PANTHER" id="PTHR24045">
    <property type="match status" value="1"/>
</dbReference>
<dbReference type="RefSeq" id="WP_110311473.1">
    <property type="nucleotide sequence ID" value="NZ_QICL01000020.1"/>
</dbReference>
<dbReference type="InterPro" id="IPR021520">
    <property type="entry name" value="Stealth_CR2"/>
</dbReference>
<dbReference type="Pfam" id="PF11380">
    <property type="entry name" value="Stealth_CR2"/>
    <property type="match status" value="1"/>
</dbReference>
<accession>A0A2V3PLV2</accession>
<comment type="similarity">
    <text evidence="1">Belongs to the stealth family.</text>
</comment>
<sequence length="333" mass="39763">MHDTDRVDIVLTWVDGNNPQWRTLYQKYSNEVSEGDKRNIRFRDWGLLKYWFRGIEAFAPWVGTIHLVTSGERPDWLDINHPKLHWVKHEDFMPEEFLPTFNINAIETNLHRIEGLSDQFIFFNDDVFLIDTAKESDFFRNNRPCDFAILDPIFPEEYPEIFVNDIRIINRHFSKREVINKDLLKWINPKYGKYLFKSILLLPWKKFPGLLDAHLAHSFRKETFEEVWRAEPEILHKTGRARFRSHADVNQWLFRFWHIAKGEFTPTDILSQGQTFEISTSTIEEICEVIRTKKYMQICINDGEDIPDFEGMSRKLQEAFHDILPHKSSFEIV</sequence>
<feature type="domain" description="Stealth protein CR1 conserved region 1" evidence="5">
    <location>
        <begin position="6"/>
        <end position="31"/>
    </location>
</feature>
<evidence type="ECO:0000259" key="5">
    <source>
        <dbReference type="Pfam" id="PF17101"/>
    </source>
</evidence>
<evidence type="ECO:0000259" key="4">
    <source>
        <dbReference type="Pfam" id="PF11380"/>
    </source>
</evidence>
<evidence type="ECO:0000313" key="6">
    <source>
        <dbReference type="EMBL" id="PXV62336.1"/>
    </source>
</evidence>
<dbReference type="InterPro" id="IPR031358">
    <property type="entry name" value="Stealth_CR1"/>
</dbReference>
<proteinExistence type="inferred from homology"/>
<dbReference type="EMBL" id="QICL01000020">
    <property type="protein sequence ID" value="PXV62336.1"/>
    <property type="molecule type" value="Genomic_DNA"/>
</dbReference>
<keyword evidence="3" id="KW-0270">Exopolysaccharide synthesis</keyword>
<dbReference type="GO" id="GO:0000271">
    <property type="term" value="P:polysaccharide biosynthetic process"/>
    <property type="evidence" value="ECO:0007669"/>
    <property type="project" value="UniProtKB-KW"/>
</dbReference>
<evidence type="ECO:0000313" key="7">
    <source>
        <dbReference type="Proteomes" id="UP000247973"/>
    </source>
</evidence>
<keyword evidence="2" id="KW-0808">Transferase</keyword>
<evidence type="ECO:0000256" key="3">
    <source>
        <dbReference type="ARBA" id="ARBA00023169"/>
    </source>
</evidence>
<dbReference type="Pfam" id="PF17101">
    <property type="entry name" value="Stealth_CR1"/>
    <property type="match status" value="1"/>
</dbReference>
<dbReference type="OrthoDB" id="9776077at2"/>
<reference evidence="6 7" key="1">
    <citation type="submission" date="2018-03" db="EMBL/GenBank/DDBJ databases">
        <title>Genomic Encyclopedia of Archaeal and Bacterial Type Strains, Phase II (KMG-II): from individual species to whole genera.</title>
        <authorList>
            <person name="Goeker M."/>
        </authorList>
    </citation>
    <scope>NUCLEOTIDE SEQUENCE [LARGE SCALE GENOMIC DNA]</scope>
    <source>
        <strain evidence="6 7">DSM 100214</strain>
    </source>
</reference>
<comment type="caution">
    <text evidence="6">The sequence shown here is derived from an EMBL/GenBank/DDBJ whole genome shotgun (WGS) entry which is preliminary data.</text>
</comment>
<gene>
    <name evidence="6" type="ORF">CLV62_12023</name>
</gene>
<name>A0A2V3PLV2_9BACT</name>